<dbReference type="CDD" id="cd19481">
    <property type="entry name" value="RecA-like_protease"/>
    <property type="match status" value="1"/>
</dbReference>
<dbReference type="Gene3D" id="3.40.50.300">
    <property type="entry name" value="P-loop containing nucleotide triphosphate hydrolases"/>
    <property type="match status" value="1"/>
</dbReference>
<dbReference type="GO" id="GO:0016887">
    <property type="term" value="F:ATP hydrolysis activity"/>
    <property type="evidence" value="ECO:0007669"/>
    <property type="project" value="InterPro"/>
</dbReference>
<dbReference type="GO" id="GO:0005524">
    <property type="term" value="F:ATP binding"/>
    <property type="evidence" value="ECO:0007669"/>
    <property type="project" value="UniProtKB-KW"/>
</dbReference>
<accession>A0A9R1CVM9</accession>
<dbReference type="Proteomes" id="UP001139494">
    <property type="component" value="Unassembled WGS sequence"/>
</dbReference>
<comment type="caution">
    <text evidence="3">The sequence shown here is derived from an EMBL/GenBank/DDBJ whole genome shotgun (WGS) entry which is preliminary data.</text>
</comment>
<dbReference type="RefSeq" id="WP_256031412.1">
    <property type="nucleotide sequence ID" value="NZ_JAHLKM010000056.1"/>
</dbReference>
<keyword evidence="3" id="KW-0547">Nucleotide-binding</keyword>
<dbReference type="InterPro" id="IPR050168">
    <property type="entry name" value="AAA_ATPase_domain"/>
</dbReference>
<gene>
    <name evidence="3" type="ORF">KM295_16285</name>
</gene>
<dbReference type="EMBL" id="JAHLKM010000056">
    <property type="protein sequence ID" value="MCQ4335010.1"/>
    <property type="molecule type" value="Genomic_DNA"/>
</dbReference>
<dbReference type="SMART" id="SM00382">
    <property type="entry name" value="AAA"/>
    <property type="match status" value="1"/>
</dbReference>
<name>A0A9R1CVM9_9EURY</name>
<proteinExistence type="predicted"/>
<feature type="region of interest" description="Disordered" evidence="1">
    <location>
        <begin position="107"/>
        <end position="156"/>
    </location>
</feature>
<evidence type="ECO:0000313" key="3">
    <source>
        <dbReference type="EMBL" id="MCQ4335010.1"/>
    </source>
</evidence>
<protein>
    <submittedName>
        <fullName evidence="3">ATP-binding protein</fullName>
    </submittedName>
</protein>
<dbReference type="InterPro" id="IPR027417">
    <property type="entry name" value="P-loop_NTPase"/>
</dbReference>
<dbReference type="InterPro" id="IPR003959">
    <property type="entry name" value="ATPase_AAA_core"/>
</dbReference>
<evidence type="ECO:0000256" key="1">
    <source>
        <dbReference type="SAM" id="MobiDB-lite"/>
    </source>
</evidence>
<organism evidence="3 4">
    <name type="scientific">Natronomonas aquatica</name>
    <dbReference type="NCBI Taxonomy" id="2841590"/>
    <lineage>
        <taxon>Archaea</taxon>
        <taxon>Methanobacteriati</taxon>
        <taxon>Methanobacteriota</taxon>
        <taxon>Stenosarchaea group</taxon>
        <taxon>Halobacteria</taxon>
        <taxon>Halobacteriales</taxon>
        <taxon>Natronomonadaceae</taxon>
        <taxon>Natronomonas</taxon>
    </lineage>
</organism>
<dbReference type="InterPro" id="IPR003593">
    <property type="entry name" value="AAA+_ATPase"/>
</dbReference>
<evidence type="ECO:0000313" key="4">
    <source>
        <dbReference type="Proteomes" id="UP001139494"/>
    </source>
</evidence>
<dbReference type="SUPFAM" id="SSF52540">
    <property type="entry name" value="P-loop containing nucleoside triphosphate hydrolases"/>
    <property type="match status" value="1"/>
</dbReference>
<dbReference type="Pfam" id="PF00004">
    <property type="entry name" value="AAA"/>
    <property type="match status" value="1"/>
</dbReference>
<dbReference type="PANTHER" id="PTHR23077">
    <property type="entry name" value="AAA-FAMILY ATPASE"/>
    <property type="match status" value="1"/>
</dbReference>
<keyword evidence="4" id="KW-1185">Reference proteome</keyword>
<dbReference type="Gene3D" id="1.10.8.60">
    <property type="match status" value="1"/>
</dbReference>
<sequence>MMVALGFISAMGTPRLYGRTEYTIIGSGGVLGAVSTMTFSVAAQVTNSGVLVTALPEGSGESFAALAAVGLPLTYVFYKLFRTDTTPIGAQQNGSTLDPDIVREKTEHWSDREAATPARKQQNTTQRIDTPSNTNQPDTTDADPSENGTVSDNASASASKFCDMEYRWEPETDVSFADVGGMEGLKHELERDVIRPLTTHREKAAELGVSAPNIIFHGPPGTGKTFIAKALATELGLPFAKSSGADLQSKWINESATKVQTLFEEAKTVAAQEGGAVVFLDELDTVLKNRDGDGNAHEEDNKVVNEFLNHLENTEDHNVVFVGATNRLESLDDAGIRSGRIDKKVHVGKPDGDARAAVLKAQLADRPHQLDSDDMKRAASMTDGLVAADLELVVTIAARYVLDRNGEKIRNQDLKRGISDLSVS</sequence>
<keyword evidence="3" id="KW-0067">ATP-binding</keyword>
<feature type="compositionally biased region" description="Polar residues" evidence="1">
    <location>
        <begin position="146"/>
        <end position="156"/>
    </location>
</feature>
<feature type="compositionally biased region" description="Polar residues" evidence="1">
    <location>
        <begin position="119"/>
        <end position="139"/>
    </location>
</feature>
<dbReference type="AlphaFoldDB" id="A0A9R1CVM9"/>
<evidence type="ECO:0000259" key="2">
    <source>
        <dbReference type="SMART" id="SM00382"/>
    </source>
</evidence>
<reference evidence="3" key="1">
    <citation type="journal article" date="2023" name="Front. Microbiol.">
        <title>Genomic-based phylogenetic and metabolic analyses of the genus Natronomonas, and description of Natronomonas aquatica sp. nov.</title>
        <authorList>
            <person name="Garcia-Roldan A."/>
            <person name="Duran-Viseras A."/>
            <person name="de la Haba R.R."/>
            <person name="Corral P."/>
            <person name="Sanchez-Porro C."/>
            <person name="Ventosa A."/>
        </authorList>
    </citation>
    <scope>NUCLEOTIDE SEQUENCE</scope>
    <source>
        <strain evidence="3">F2-12</strain>
    </source>
</reference>
<feature type="domain" description="AAA+ ATPase" evidence="2">
    <location>
        <begin position="210"/>
        <end position="351"/>
    </location>
</feature>